<keyword evidence="4" id="KW-1185">Reference proteome</keyword>
<dbReference type="STRING" id="1451189.CFAL_11585"/>
<dbReference type="Pfam" id="PF06197">
    <property type="entry name" value="DUF998"/>
    <property type="match status" value="1"/>
</dbReference>
<feature type="transmembrane region" description="Helical" evidence="2">
    <location>
        <begin position="40"/>
        <end position="68"/>
    </location>
</feature>
<feature type="transmembrane region" description="Helical" evidence="2">
    <location>
        <begin position="229"/>
        <end position="250"/>
    </location>
</feature>
<evidence type="ECO:0000256" key="1">
    <source>
        <dbReference type="SAM" id="MobiDB-lite"/>
    </source>
</evidence>
<name>A0A418Q954_9CORY</name>
<protein>
    <submittedName>
        <fullName evidence="3">DUF998 domain-containing protein</fullName>
    </submittedName>
</protein>
<dbReference type="InterPro" id="IPR009339">
    <property type="entry name" value="DUF998"/>
</dbReference>
<feature type="compositionally biased region" description="Basic residues" evidence="1">
    <location>
        <begin position="25"/>
        <end position="36"/>
    </location>
</feature>
<feature type="region of interest" description="Disordered" evidence="1">
    <location>
        <begin position="1"/>
        <end position="37"/>
    </location>
</feature>
<proteinExistence type="predicted"/>
<feature type="transmembrane region" description="Helical" evidence="2">
    <location>
        <begin position="200"/>
        <end position="223"/>
    </location>
</feature>
<gene>
    <name evidence="3" type="ORF">D3M95_02755</name>
</gene>
<accession>A0A418Q954</accession>
<feature type="transmembrane region" description="Helical" evidence="2">
    <location>
        <begin position="122"/>
        <end position="140"/>
    </location>
</feature>
<organism evidence="3 4">
    <name type="scientific">Corynebacterium falsenii</name>
    <dbReference type="NCBI Taxonomy" id="108486"/>
    <lineage>
        <taxon>Bacteria</taxon>
        <taxon>Bacillati</taxon>
        <taxon>Actinomycetota</taxon>
        <taxon>Actinomycetes</taxon>
        <taxon>Mycobacteriales</taxon>
        <taxon>Corynebacteriaceae</taxon>
        <taxon>Corynebacterium</taxon>
    </lineage>
</organism>
<evidence type="ECO:0000256" key="2">
    <source>
        <dbReference type="SAM" id="Phobius"/>
    </source>
</evidence>
<dbReference type="Proteomes" id="UP000285278">
    <property type="component" value="Unassembled WGS sequence"/>
</dbReference>
<dbReference type="EMBL" id="QXJK01000002">
    <property type="protein sequence ID" value="RIX36214.1"/>
    <property type="molecule type" value="Genomic_DNA"/>
</dbReference>
<feature type="transmembrane region" description="Helical" evidence="2">
    <location>
        <begin position="88"/>
        <end position="110"/>
    </location>
</feature>
<comment type="caution">
    <text evidence="3">The sequence shown here is derived from an EMBL/GenBank/DDBJ whole genome shotgun (WGS) entry which is preliminary data.</text>
</comment>
<feature type="transmembrane region" description="Helical" evidence="2">
    <location>
        <begin position="166"/>
        <end position="191"/>
    </location>
</feature>
<dbReference type="OrthoDB" id="3406108at2"/>
<dbReference type="AlphaFoldDB" id="A0A418Q954"/>
<keyword evidence="2" id="KW-0812">Transmembrane</keyword>
<keyword evidence="2" id="KW-0472">Membrane</keyword>
<keyword evidence="2" id="KW-1133">Transmembrane helix</keyword>
<evidence type="ECO:0000313" key="3">
    <source>
        <dbReference type="EMBL" id="RIX36214.1"/>
    </source>
</evidence>
<reference evidence="3 4" key="1">
    <citation type="submission" date="2018-09" db="EMBL/GenBank/DDBJ databases">
        <title>Optimization and identification of Corynebacterium falsenii FN1-14 from fish paste.</title>
        <authorList>
            <person name="Daroonpunt R."/>
            <person name="Tanasupawat S."/>
        </authorList>
    </citation>
    <scope>NUCLEOTIDE SEQUENCE [LARGE SCALE GENOMIC DNA]</scope>
    <source>
        <strain evidence="3 4">FN1-14</strain>
    </source>
</reference>
<sequence>MITRRRSLRLSKPTAKSEFPGSPSRRGRTPRRRPGGSHRAVLIAGVATFLTGLVYPPIVAEAFTGWTLPISNSYLSEYSARSMPFSMWFRILDATAGSLAVVAAVAFLAVARNAQWSRLHRLYGWLLLAFGAGTICDAILPLDCAVVQDWCAEMEFQGRLSIEHDIHVVTSSIATGSAMACALAVVVLWWWRPRGPRPSVVAMVIASASVAANVWFLVAYVVLDQVAGVAQRANVTLFALLLMVVGFPVVRNRRAIYYGPSETLRLTVH</sequence>
<evidence type="ECO:0000313" key="4">
    <source>
        <dbReference type="Proteomes" id="UP000285278"/>
    </source>
</evidence>